<feature type="compositionally biased region" description="Basic and acidic residues" evidence="2">
    <location>
        <begin position="72"/>
        <end position="98"/>
    </location>
</feature>
<dbReference type="SUPFAM" id="SSF48403">
    <property type="entry name" value="Ankyrin repeat"/>
    <property type="match status" value="1"/>
</dbReference>
<dbReference type="PROSITE" id="PS50297">
    <property type="entry name" value="ANK_REP_REGION"/>
    <property type="match status" value="3"/>
</dbReference>
<evidence type="ECO:0000256" key="2">
    <source>
        <dbReference type="SAM" id="MobiDB-lite"/>
    </source>
</evidence>
<feature type="region of interest" description="Disordered" evidence="2">
    <location>
        <begin position="302"/>
        <end position="433"/>
    </location>
</feature>
<dbReference type="AlphaFoldDB" id="S4R595"/>
<sequence>MPKFGLSRTTQSESAASHSNMVEKPLGKADKEKAGENRIPKLDRGELEKDGKDKTSKRKLPFASSPNSHQHNNSDSEKPAPPERKRMRKDSGSARKEAGGGGGRKLGAFLSQSPGLRLGYPLSERQQMALLLQMTAESTNSPVIDGVAKDGAPGAATGQRKGSTGAARPKDKVNKRNERGETSLHMAAIRGEVRQLRELISRGADVNVKDFAGWTPLHEACNHGYYAVAKQLLLAGADVNTRGLDDDTPLHDAASNGYLGVVRLLMRYNADPYQKNAKGECPVDVACSTTVEKLLRKELSWSATEDSSAVSNSEEEPVSVAPSGPDEDLSDSEVDGKPSKHHRKAPATPARPVKDEYEFDEDDDDLITFKPADDKHLLKKGLKKDRDDDPDYVVSPPAKHGKSGSTKKPVLKTRKKATRRIESDTESSEEEDLPVIDFGVASIKYKTDFGKSTQRSDVTSGGGGGGVKESPAKNQVKEKPKEKQKLKAQHPNKENNKIVKGEKAKLVNSLLLTDSSDSEIFEQPKLREVVRTYSGVKTGSLTSSTSSVLLTDKHSKASRADGLKSGMSPANSDVSFQSGSVRTELNSDSDDRTSETCSSSGKSLKRKKKNKHRRREKSTERPTWHVGDAVLSPQAVDVEGKVVKKHKV</sequence>
<proteinExistence type="predicted"/>
<feature type="repeat" description="ANK" evidence="1">
    <location>
        <begin position="245"/>
        <end position="277"/>
    </location>
</feature>
<dbReference type="InterPro" id="IPR002110">
    <property type="entry name" value="Ankyrin_rpt"/>
</dbReference>
<keyword evidence="1" id="KW-0040">ANK repeat</keyword>
<reference evidence="3" key="2">
    <citation type="submission" date="2025-09" db="UniProtKB">
        <authorList>
            <consortium name="Ensembl"/>
        </authorList>
    </citation>
    <scope>IDENTIFICATION</scope>
</reference>
<dbReference type="Pfam" id="PF12796">
    <property type="entry name" value="Ank_2"/>
    <property type="match status" value="1"/>
</dbReference>
<accession>S4R595</accession>
<feature type="compositionally biased region" description="Polar residues" evidence="2">
    <location>
        <begin position="450"/>
        <end position="459"/>
    </location>
</feature>
<feature type="region of interest" description="Disordered" evidence="2">
    <location>
        <begin position="145"/>
        <end position="181"/>
    </location>
</feature>
<feature type="compositionally biased region" description="Basic and acidic residues" evidence="2">
    <location>
        <begin position="25"/>
        <end position="54"/>
    </location>
</feature>
<feature type="compositionally biased region" description="Acidic residues" evidence="2">
    <location>
        <begin position="424"/>
        <end position="433"/>
    </location>
</feature>
<dbReference type="PANTHER" id="PTHR24145">
    <property type="entry name" value="ANKYRIN REPEAT DOMAIN-CONTAINING PROTEIN 11"/>
    <property type="match status" value="1"/>
</dbReference>
<feature type="compositionally biased region" description="Polar residues" evidence="2">
    <location>
        <begin position="568"/>
        <end position="586"/>
    </location>
</feature>
<feature type="compositionally biased region" description="Polar residues" evidence="2">
    <location>
        <begin position="302"/>
        <end position="312"/>
    </location>
</feature>
<reference evidence="3" key="1">
    <citation type="submission" date="2025-08" db="UniProtKB">
        <authorList>
            <consortium name="Ensembl"/>
        </authorList>
    </citation>
    <scope>IDENTIFICATION</scope>
</reference>
<feature type="compositionally biased region" description="Acidic residues" evidence="2">
    <location>
        <begin position="357"/>
        <end position="366"/>
    </location>
</feature>
<feature type="repeat" description="ANK" evidence="1">
    <location>
        <begin position="212"/>
        <end position="244"/>
    </location>
</feature>
<dbReference type="OMA" id="STERPTW"/>
<feature type="compositionally biased region" description="Basic residues" evidence="2">
    <location>
        <begin position="603"/>
        <end position="616"/>
    </location>
</feature>
<dbReference type="InterPro" id="IPR042636">
    <property type="entry name" value="ANKRD11"/>
</dbReference>
<dbReference type="PRINTS" id="PR01415">
    <property type="entry name" value="ANKYRIN"/>
</dbReference>
<dbReference type="Pfam" id="PF00023">
    <property type="entry name" value="Ank"/>
    <property type="match status" value="1"/>
</dbReference>
<name>S4R595_PETMA</name>
<feature type="compositionally biased region" description="Polar residues" evidence="2">
    <location>
        <begin position="7"/>
        <end position="20"/>
    </location>
</feature>
<feature type="compositionally biased region" description="Basic and acidic residues" evidence="2">
    <location>
        <begin position="475"/>
        <end position="500"/>
    </location>
</feature>
<feature type="compositionally biased region" description="Basic residues" evidence="2">
    <location>
        <begin position="409"/>
        <end position="418"/>
    </location>
</feature>
<feature type="region of interest" description="Disordered" evidence="2">
    <location>
        <begin position="1"/>
        <end position="110"/>
    </location>
</feature>
<dbReference type="Gene3D" id="1.25.40.20">
    <property type="entry name" value="Ankyrin repeat-containing domain"/>
    <property type="match status" value="1"/>
</dbReference>
<feature type="compositionally biased region" description="Basic and acidic residues" evidence="2">
    <location>
        <begin position="168"/>
        <end position="181"/>
    </location>
</feature>
<dbReference type="InterPro" id="IPR036770">
    <property type="entry name" value="Ankyrin_rpt-contain_sf"/>
</dbReference>
<dbReference type="GO" id="GO:0009653">
    <property type="term" value="P:anatomical structure morphogenesis"/>
    <property type="evidence" value="ECO:0007669"/>
    <property type="project" value="TreeGrafter"/>
</dbReference>
<dbReference type="PANTHER" id="PTHR24145:SF3">
    <property type="entry name" value="ANKYRIN REPEAT DOMAIN-CONTAINING PROTEIN 11"/>
    <property type="match status" value="1"/>
</dbReference>
<evidence type="ECO:0000256" key="1">
    <source>
        <dbReference type="PROSITE-ProRule" id="PRU00023"/>
    </source>
</evidence>
<dbReference type="PROSITE" id="PS50088">
    <property type="entry name" value="ANK_REPEAT"/>
    <property type="match status" value="3"/>
</dbReference>
<dbReference type="Ensembl" id="ENSPMAT00000000376.1">
    <property type="protein sequence ID" value="ENSPMAP00000000375.1"/>
    <property type="gene ID" value="ENSPMAG00000000338.1"/>
</dbReference>
<dbReference type="GeneTree" id="ENSGT00940000155966"/>
<evidence type="ECO:0000313" key="3">
    <source>
        <dbReference type="Ensembl" id="ENSPMAP00000000375.1"/>
    </source>
</evidence>
<feature type="region of interest" description="Disordered" evidence="2">
    <location>
        <begin position="449"/>
        <end position="500"/>
    </location>
</feature>
<organism evidence="3">
    <name type="scientific">Petromyzon marinus</name>
    <name type="common">Sea lamprey</name>
    <dbReference type="NCBI Taxonomy" id="7757"/>
    <lineage>
        <taxon>Eukaryota</taxon>
        <taxon>Metazoa</taxon>
        <taxon>Chordata</taxon>
        <taxon>Craniata</taxon>
        <taxon>Vertebrata</taxon>
        <taxon>Cyclostomata</taxon>
        <taxon>Hyperoartia</taxon>
        <taxon>Petromyzontiformes</taxon>
        <taxon>Petromyzontidae</taxon>
        <taxon>Petromyzon</taxon>
    </lineage>
</organism>
<dbReference type="STRING" id="7757.ENSPMAP00000000375"/>
<feature type="repeat" description="ANK" evidence="1">
    <location>
        <begin position="179"/>
        <end position="211"/>
    </location>
</feature>
<dbReference type="HOGENOM" id="CLU_028245_0_0_1"/>
<protein>
    <submittedName>
        <fullName evidence="3">Uncharacterized protein</fullName>
    </submittedName>
</protein>
<feature type="region of interest" description="Disordered" evidence="2">
    <location>
        <begin position="534"/>
        <end position="628"/>
    </location>
</feature>
<feature type="compositionally biased region" description="Basic and acidic residues" evidence="2">
    <location>
        <begin position="551"/>
        <end position="562"/>
    </location>
</feature>
<feature type="compositionally biased region" description="Low complexity" evidence="2">
    <location>
        <begin position="534"/>
        <end position="550"/>
    </location>
</feature>
<dbReference type="SMART" id="SM00248">
    <property type="entry name" value="ANK"/>
    <property type="match status" value="3"/>
</dbReference>